<evidence type="ECO:0000256" key="4">
    <source>
        <dbReference type="ARBA" id="ARBA00022692"/>
    </source>
</evidence>
<gene>
    <name evidence="9" type="ORF">Afil01_35120</name>
</gene>
<evidence type="ECO:0000256" key="2">
    <source>
        <dbReference type="ARBA" id="ARBA00022448"/>
    </source>
</evidence>
<evidence type="ECO:0000256" key="6">
    <source>
        <dbReference type="ARBA" id="ARBA00023136"/>
    </source>
</evidence>
<organism evidence="9 10">
    <name type="scientific">Actinorhabdospora filicis</name>
    <dbReference type="NCBI Taxonomy" id="1785913"/>
    <lineage>
        <taxon>Bacteria</taxon>
        <taxon>Bacillati</taxon>
        <taxon>Actinomycetota</taxon>
        <taxon>Actinomycetes</taxon>
        <taxon>Micromonosporales</taxon>
        <taxon>Micromonosporaceae</taxon>
        <taxon>Actinorhabdospora</taxon>
    </lineage>
</organism>
<feature type="transmembrane region" description="Helical" evidence="7">
    <location>
        <begin position="296"/>
        <end position="320"/>
    </location>
</feature>
<dbReference type="InterPro" id="IPR051125">
    <property type="entry name" value="ABC-4/HrtB_transporter"/>
</dbReference>
<dbReference type="PANTHER" id="PTHR43738:SF1">
    <property type="entry name" value="HEMIN TRANSPORT SYSTEM PERMEASE PROTEIN HRTB-RELATED"/>
    <property type="match status" value="1"/>
</dbReference>
<evidence type="ECO:0000313" key="9">
    <source>
        <dbReference type="EMBL" id="GLZ78705.1"/>
    </source>
</evidence>
<dbReference type="Proteomes" id="UP001165079">
    <property type="component" value="Unassembled WGS sequence"/>
</dbReference>
<proteinExistence type="predicted"/>
<dbReference type="RefSeq" id="WP_285663852.1">
    <property type="nucleotide sequence ID" value="NZ_BSTX01000002.1"/>
</dbReference>
<keyword evidence="3" id="KW-1003">Cell membrane</keyword>
<sequence>MFIAWRELGYAKGRFALLGGVIALMTLMVVLLTGLTAGLGAASVSAVTALPPGDLVFQEPAAAQKTDFATSALPPATVTALGGDPIGVSTTRMTSGDTTDAVTVLGADPALYPATETGTAPGAGQAAVTAGLNASIGDSVTLSGHTYTVTAIVDDVTFNHLPVVYVTFTDWQALARTDTASAVLVDGTAPHVPGTVAADRDTAYAAVGGYSSEQGSLTLMRVLLLGVSVLIVGAFFTVWTMQRAGDLAVVRAIGGGRGYLLRDALGQALAVLLAGAAIGGGAAAGLGALASQAVPFVLDVATVAVPVAAMVGVGLLGAAVCVRRTTTVDPLTALGAAR</sequence>
<dbReference type="EMBL" id="BSTX01000002">
    <property type="protein sequence ID" value="GLZ78705.1"/>
    <property type="molecule type" value="Genomic_DNA"/>
</dbReference>
<dbReference type="PANTHER" id="PTHR43738">
    <property type="entry name" value="ABC TRANSPORTER, MEMBRANE PROTEIN"/>
    <property type="match status" value="1"/>
</dbReference>
<evidence type="ECO:0000256" key="3">
    <source>
        <dbReference type="ARBA" id="ARBA00022475"/>
    </source>
</evidence>
<name>A0A9W6SMN4_9ACTN</name>
<evidence type="ECO:0000313" key="10">
    <source>
        <dbReference type="Proteomes" id="UP001165079"/>
    </source>
</evidence>
<dbReference type="AlphaFoldDB" id="A0A9W6SMN4"/>
<comment type="caution">
    <text evidence="9">The sequence shown here is derived from an EMBL/GenBank/DDBJ whole genome shotgun (WGS) entry which is preliminary data.</text>
</comment>
<comment type="subcellular location">
    <subcellularLocation>
        <location evidence="1">Cell membrane</location>
        <topology evidence="1">Multi-pass membrane protein</topology>
    </subcellularLocation>
</comment>
<feature type="transmembrane region" description="Helical" evidence="7">
    <location>
        <begin position="15"/>
        <end position="35"/>
    </location>
</feature>
<keyword evidence="5 7" id="KW-1133">Transmembrane helix</keyword>
<accession>A0A9W6SMN4</accession>
<dbReference type="InterPro" id="IPR003838">
    <property type="entry name" value="ABC3_permease_C"/>
</dbReference>
<feature type="transmembrane region" description="Helical" evidence="7">
    <location>
        <begin position="268"/>
        <end position="289"/>
    </location>
</feature>
<evidence type="ECO:0000256" key="1">
    <source>
        <dbReference type="ARBA" id="ARBA00004651"/>
    </source>
</evidence>
<dbReference type="Pfam" id="PF02687">
    <property type="entry name" value="FtsX"/>
    <property type="match status" value="1"/>
</dbReference>
<evidence type="ECO:0000259" key="8">
    <source>
        <dbReference type="Pfam" id="PF02687"/>
    </source>
</evidence>
<keyword evidence="6 7" id="KW-0472">Membrane</keyword>
<evidence type="ECO:0000256" key="7">
    <source>
        <dbReference type="SAM" id="Phobius"/>
    </source>
</evidence>
<feature type="transmembrane region" description="Helical" evidence="7">
    <location>
        <begin position="222"/>
        <end position="241"/>
    </location>
</feature>
<evidence type="ECO:0000256" key="5">
    <source>
        <dbReference type="ARBA" id="ARBA00022989"/>
    </source>
</evidence>
<keyword evidence="2" id="KW-0813">Transport</keyword>
<keyword evidence="10" id="KW-1185">Reference proteome</keyword>
<keyword evidence="4 7" id="KW-0812">Transmembrane</keyword>
<reference evidence="9" key="1">
    <citation type="submission" date="2023-03" db="EMBL/GenBank/DDBJ databases">
        <title>Actinorhabdospora filicis NBRC 111898.</title>
        <authorList>
            <person name="Ichikawa N."/>
            <person name="Sato H."/>
            <person name="Tonouchi N."/>
        </authorList>
    </citation>
    <scope>NUCLEOTIDE SEQUENCE</scope>
    <source>
        <strain evidence="9">NBRC 111898</strain>
    </source>
</reference>
<feature type="domain" description="ABC3 transporter permease C-terminal" evidence="8">
    <location>
        <begin position="222"/>
        <end position="329"/>
    </location>
</feature>
<dbReference type="GO" id="GO:0005886">
    <property type="term" value="C:plasma membrane"/>
    <property type="evidence" value="ECO:0007669"/>
    <property type="project" value="UniProtKB-SubCell"/>
</dbReference>
<protein>
    <submittedName>
        <fullName evidence="9">ABC transporter substrate-binding protein</fullName>
    </submittedName>
</protein>